<keyword evidence="5 8" id="KW-0812">Transmembrane</keyword>
<dbReference type="STRING" id="1842727.RD110_04305"/>
<name>A0A1P8JRY6_9BURK</name>
<feature type="transmembrane region" description="Helical" evidence="8">
    <location>
        <begin position="78"/>
        <end position="96"/>
    </location>
</feature>
<keyword evidence="2" id="KW-1003">Cell membrane</keyword>
<feature type="transmembrane region" description="Helical" evidence="8">
    <location>
        <begin position="34"/>
        <end position="50"/>
    </location>
</feature>
<feature type="transmembrane region" description="Helical" evidence="8">
    <location>
        <begin position="108"/>
        <end position="127"/>
    </location>
</feature>
<dbReference type="GO" id="GO:0009103">
    <property type="term" value="P:lipopolysaccharide biosynthetic process"/>
    <property type="evidence" value="ECO:0007669"/>
    <property type="project" value="UniProtKB-ARBA"/>
</dbReference>
<evidence type="ECO:0000256" key="8">
    <source>
        <dbReference type="SAM" id="Phobius"/>
    </source>
</evidence>
<dbReference type="Proteomes" id="UP000186609">
    <property type="component" value="Chromosome"/>
</dbReference>
<feature type="transmembrane region" description="Helical" evidence="8">
    <location>
        <begin position="496"/>
        <end position="513"/>
    </location>
</feature>
<evidence type="ECO:0000256" key="3">
    <source>
        <dbReference type="ARBA" id="ARBA00022676"/>
    </source>
</evidence>
<feature type="transmembrane region" description="Helical" evidence="8">
    <location>
        <begin position="172"/>
        <end position="193"/>
    </location>
</feature>
<keyword evidence="10" id="KW-1185">Reference proteome</keyword>
<dbReference type="GO" id="GO:0016763">
    <property type="term" value="F:pentosyltransferase activity"/>
    <property type="evidence" value="ECO:0007669"/>
    <property type="project" value="TreeGrafter"/>
</dbReference>
<dbReference type="InterPro" id="IPR050297">
    <property type="entry name" value="LipidA_mod_glycosyltrf_83"/>
</dbReference>
<keyword evidence="7 8" id="KW-0472">Membrane</keyword>
<evidence type="ECO:0000256" key="4">
    <source>
        <dbReference type="ARBA" id="ARBA00022679"/>
    </source>
</evidence>
<dbReference type="EMBL" id="CP019236">
    <property type="protein sequence ID" value="APW36523.1"/>
    <property type="molecule type" value="Genomic_DNA"/>
</dbReference>
<organism evidence="9 10">
    <name type="scientific">Rhodoferax koreensis</name>
    <dbReference type="NCBI Taxonomy" id="1842727"/>
    <lineage>
        <taxon>Bacteria</taxon>
        <taxon>Pseudomonadati</taxon>
        <taxon>Pseudomonadota</taxon>
        <taxon>Betaproteobacteria</taxon>
        <taxon>Burkholderiales</taxon>
        <taxon>Comamonadaceae</taxon>
        <taxon>Rhodoferax</taxon>
    </lineage>
</organism>
<accession>A0A1P8JRY6</accession>
<proteinExistence type="predicted"/>
<sequence length="810" mass="87539">MLALLAAGAAWMLTGLKALQWPADLPNGGLNLPLQIKVFLAAVVIARLVTTVLRIPAWVVVTLFAVACALASGHGAAIPALMVVSLSWAVTGRLVLRLLGLRRPPEGWQALLAGAGFFATLVEVLAARPWHQPWTWLIVLLLPVVVARRETSAVLAELREAFDAARRPLAQRAGWLDAAIAAVATIYVAVAYLPEIGYDALAMHLFAIHQLETRHAWSFDAQTYIWAVMPMLGDWVFAMPYMLGGETAARLANVGFLFGIAAMIRVLVLWAGGNERGTRWAVLVFLSTPLTFTEGSSLFIESVWAAFTVAAVASLARAYTESEEGARELLPCALFVGFALAAKAITLTLLPLLGLGLLLGGRSWLKRRALRLLGLGVLVVIVVGGIPYLKAWRVTDNPVFPFFNGVFRSPLFPPRNFESASLFGKGVSWDLPYRVVFHVERFLEATVGAGGFQWLLLIVPAVLALTFARRGRALALAAFGFAALVLAFQSVSYLRYVFPTFVLFAAVAGVALSPQEGLPRLVPQALMIGAFAAVVLNLLFFGSGSPYRDLALHTVFDRTARQQWLRERAPIREAVDTVNTLNIRRLPVALLAPPGAVSGVGGPLDADALTVNYWFNLKFTKAILDAANHPQALAGVLHASQVEYVILDGGWPRAGRDALNSITEPVSRHGGLAIRRLALRYRFNEELLKDPGFESAGAWSLPEGSRGTAGAMTVTVTAPSVQAVPVHPGRRYLNTIEIACDEPAPARIQINWVDAQGAFIKADIQVIECTNLPSTESMEVTAPQSAAQALVYASAHTARPVTFKRNSFRQ</sequence>
<feature type="transmembrane region" description="Helical" evidence="8">
    <location>
        <begin position="473"/>
        <end position="490"/>
    </location>
</feature>
<dbReference type="AlphaFoldDB" id="A0A1P8JRY6"/>
<keyword evidence="4" id="KW-0808">Transferase</keyword>
<gene>
    <name evidence="9" type="ORF">RD110_04305</name>
</gene>
<reference evidence="9 10" key="1">
    <citation type="submission" date="2017-01" db="EMBL/GenBank/DDBJ databases">
        <authorList>
            <person name="Mah S.A."/>
            <person name="Swanson W.J."/>
            <person name="Moy G.W."/>
            <person name="Vacquier V.D."/>
        </authorList>
    </citation>
    <scope>NUCLEOTIDE SEQUENCE [LARGE SCALE GENOMIC DNA]</scope>
    <source>
        <strain evidence="9 10">DCY110</strain>
    </source>
</reference>
<evidence type="ECO:0000313" key="9">
    <source>
        <dbReference type="EMBL" id="APW36523.1"/>
    </source>
</evidence>
<protein>
    <submittedName>
        <fullName evidence="9">Uncharacterized protein</fullName>
    </submittedName>
</protein>
<evidence type="ECO:0000256" key="1">
    <source>
        <dbReference type="ARBA" id="ARBA00004651"/>
    </source>
</evidence>
<dbReference type="KEGG" id="rhy:RD110_04305"/>
<keyword evidence="3" id="KW-0328">Glycosyltransferase</keyword>
<feature type="transmembrane region" description="Helical" evidence="8">
    <location>
        <begin position="334"/>
        <end position="358"/>
    </location>
</feature>
<feature type="transmembrane region" description="Helical" evidence="8">
    <location>
        <begin position="451"/>
        <end position="468"/>
    </location>
</feature>
<evidence type="ECO:0000256" key="2">
    <source>
        <dbReference type="ARBA" id="ARBA00022475"/>
    </source>
</evidence>
<dbReference type="PANTHER" id="PTHR33908">
    <property type="entry name" value="MANNOSYLTRANSFERASE YKCB-RELATED"/>
    <property type="match status" value="1"/>
</dbReference>
<dbReference type="PANTHER" id="PTHR33908:SF11">
    <property type="entry name" value="MEMBRANE PROTEIN"/>
    <property type="match status" value="1"/>
</dbReference>
<keyword evidence="6 8" id="KW-1133">Transmembrane helix</keyword>
<evidence type="ECO:0000256" key="6">
    <source>
        <dbReference type="ARBA" id="ARBA00022989"/>
    </source>
</evidence>
<evidence type="ECO:0000256" key="7">
    <source>
        <dbReference type="ARBA" id="ARBA00023136"/>
    </source>
</evidence>
<feature type="transmembrane region" description="Helical" evidence="8">
    <location>
        <begin position="251"/>
        <end position="271"/>
    </location>
</feature>
<feature type="transmembrane region" description="Helical" evidence="8">
    <location>
        <begin position="525"/>
        <end position="544"/>
    </location>
</feature>
<dbReference type="GO" id="GO:0005886">
    <property type="term" value="C:plasma membrane"/>
    <property type="evidence" value="ECO:0007669"/>
    <property type="project" value="UniProtKB-SubCell"/>
</dbReference>
<feature type="transmembrane region" description="Helical" evidence="8">
    <location>
        <begin position="370"/>
        <end position="389"/>
    </location>
</feature>
<feature type="transmembrane region" description="Helical" evidence="8">
    <location>
        <begin position="224"/>
        <end position="244"/>
    </location>
</feature>
<comment type="subcellular location">
    <subcellularLocation>
        <location evidence="1">Cell membrane</location>
        <topology evidence="1">Multi-pass membrane protein</topology>
    </subcellularLocation>
</comment>
<evidence type="ECO:0000256" key="5">
    <source>
        <dbReference type="ARBA" id="ARBA00022692"/>
    </source>
</evidence>
<evidence type="ECO:0000313" key="10">
    <source>
        <dbReference type="Proteomes" id="UP000186609"/>
    </source>
</evidence>